<evidence type="ECO:0000256" key="4">
    <source>
        <dbReference type="HAMAP-Rule" id="MF_01401"/>
    </source>
</evidence>
<keyword evidence="1 4" id="KW-0560">Oxidoreductase</keyword>
<accession>A0ABT7CW23</accession>
<protein>
    <recommendedName>
        <fullName evidence="4">Peptide methionine sulfoxide reductase MsrA</fullName>
        <shortName evidence="4">Protein-methionine-S-oxide reductase</shortName>
        <ecNumber evidence="4">1.8.4.11</ecNumber>
    </recommendedName>
    <alternativeName>
        <fullName evidence="4">Peptide-methionine (S)-S-oxide reductase</fullName>
        <shortName evidence="4">Peptide Met(O) reductase</shortName>
    </alternativeName>
</protein>
<dbReference type="Pfam" id="PF01625">
    <property type="entry name" value="PMSR"/>
    <property type="match status" value="1"/>
</dbReference>
<dbReference type="InterPro" id="IPR002569">
    <property type="entry name" value="Met_Sox_Rdtase_MsrA_dom"/>
</dbReference>
<evidence type="ECO:0000256" key="3">
    <source>
        <dbReference type="ARBA" id="ARBA00048782"/>
    </source>
</evidence>
<comment type="catalytic activity">
    <reaction evidence="2 4">
        <text>L-methionyl-[protein] + [thioredoxin]-disulfide + H2O = L-methionyl-(S)-S-oxide-[protein] + [thioredoxin]-dithiol</text>
        <dbReference type="Rhea" id="RHEA:14217"/>
        <dbReference type="Rhea" id="RHEA-COMP:10698"/>
        <dbReference type="Rhea" id="RHEA-COMP:10700"/>
        <dbReference type="Rhea" id="RHEA-COMP:12313"/>
        <dbReference type="Rhea" id="RHEA-COMP:12315"/>
        <dbReference type="ChEBI" id="CHEBI:15377"/>
        <dbReference type="ChEBI" id="CHEBI:16044"/>
        <dbReference type="ChEBI" id="CHEBI:29950"/>
        <dbReference type="ChEBI" id="CHEBI:44120"/>
        <dbReference type="ChEBI" id="CHEBI:50058"/>
        <dbReference type="EC" id="1.8.4.11"/>
    </reaction>
</comment>
<keyword evidence="7" id="KW-1185">Reference proteome</keyword>
<dbReference type="Proteomes" id="UP001228581">
    <property type="component" value="Unassembled WGS sequence"/>
</dbReference>
<comment type="caution">
    <text evidence="6">The sequence shown here is derived from an EMBL/GenBank/DDBJ whole genome shotgun (WGS) entry which is preliminary data.</text>
</comment>
<evidence type="ECO:0000256" key="2">
    <source>
        <dbReference type="ARBA" id="ARBA00047806"/>
    </source>
</evidence>
<dbReference type="PANTHER" id="PTHR43774">
    <property type="entry name" value="PEPTIDE METHIONINE SULFOXIDE REDUCTASE"/>
    <property type="match status" value="1"/>
</dbReference>
<evidence type="ECO:0000313" key="6">
    <source>
        <dbReference type="EMBL" id="MDJ1497933.1"/>
    </source>
</evidence>
<dbReference type="GO" id="GO:0008113">
    <property type="term" value="F:peptide-methionine (S)-S-oxide reductase activity"/>
    <property type="evidence" value="ECO:0007669"/>
    <property type="project" value="UniProtKB-EC"/>
</dbReference>
<proteinExistence type="inferred from homology"/>
<evidence type="ECO:0000313" key="7">
    <source>
        <dbReference type="Proteomes" id="UP001228581"/>
    </source>
</evidence>
<dbReference type="PANTHER" id="PTHR43774:SF1">
    <property type="entry name" value="PEPTIDE METHIONINE SULFOXIDE REDUCTASE MSRA 2"/>
    <property type="match status" value="1"/>
</dbReference>
<organism evidence="6 7">
    <name type="scientific">Xanthocytophaga flava</name>
    <dbReference type="NCBI Taxonomy" id="3048013"/>
    <lineage>
        <taxon>Bacteria</taxon>
        <taxon>Pseudomonadati</taxon>
        <taxon>Bacteroidota</taxon>
        <taxon>Cytophagia</taxon>
        <taxon>Cytophagales</taxon>
        <taxon>Rhodocytophagaceae</taxon>
        <taxon>Xanthocytophaga</taxon>
    </lineage>
</organism>
<dbReference type="NCBIfam" id="TIGR00401">
    <property type="entry name" value="msrA"/>
    <property type="match status" value="1"/>
</dbReference>
<evidence type="ECO:0000259" key="5">
    <source>
        <dbReference type="Pfam" id="PF01625"/>
    </source>
</evidence>
<sequence length="191" mass="21682">MQSKPVQMTTNVAKTDTATFGTGCFWCTEAIFQQVDGVLSVASGYSGGQVENPTYKQVCTGSTGHAEVIQVTYDPAKVSYPELLEVFWSTHDPTTLNRQGADVGTQYRSAIFYHNAEQKQLAEKYKKELDASKAFDDPIVTEITPFSKFYKAEDYHQNYYNQNGEQPYCRMVIRPKIEKFKKVFSQKLKHS</sequence>
<dbReference type="EMBL" id="JASJOT010000037">
    <property type="protein sequence ID" value="MDJ1497933.1"/>
    <property type="molecule type" value="Genomic_DNA"/>
</dbReference>
<comment type="similarity">
    <text evidence="4">Belongs to the MsrA Met sulfoxide reductase family.</text>
</comment>
<gene>
    <name evidence="4 6" type="primary">msrA</name>
    <name evidence="6" type="ORF">QNI19_33640</name>
</gene>
<feature type="active site" evidence="4">
    <location>
        <position position="24"/>
    </location>
</feature>
<dbReference type="EC" id="1.8.4.11" evidence="4"/>
<comment type="catalytic activity">
    <reaction evidence="3 4">
        <text>[thioredoxin]-disulfide + L-methionine + H2O = L-methionine (S)-S-oxide + [thioredoxin]-dithiol</text>
        <dbReference type="Rhea" id="RHEA:19993"/>
        <dbReference type="Rhea" id="RHEA-COMP:10698"/>
        <dbReference type="Rhea" id="RHEA-COMP:10700"/>
        <dbReference type="ChEBI" id="CHEBI:15377"/>
        <dbReference type="ChEBI" id="CHEBI:29950"/>
        <dbReference type="ChEBI" id="CHEBI:50058"/>
        <dbReference type="ChEBI" id="CHEBI:57844"/>
        <dbReference type="ChEBI" id="CHEBI:58772"/>
        <dbReference type="EC" id="1.8.4.11"/>
    </reaction>
</comment>
<evidence type="ECO:0000256" key="1">
    <source>
        <dbReference type="ARBA" id="ARBA00023002"/>
    </source>
</evidence>
<dbReference type="InterPro" id="IPR036509">
    <property type="entry name" value="Met_Sox_Rdtase_MsrA_sf"/>
</dbReference>
<feature type="domain" description="Peptide methionine sulphoxide reductase MsrA" evidence="5">
    <location>
        <begin position="17"/>
        <end position="169"/>
    </location>
</feature>
<reference evidence="6 7" key="1">
    <citation type="submission" date="2023-05" db="EMBL/GenBank/DDBJ databases">
        <authorList>
            <person name="Zhang X."/>
        </authorList>
    </citation>
    <scope>NUCLEOTIDE SEQUENCE [LARGE SCALE GENOMIC DNA]</scope>
    <source>
        <strain evidence="6 7">DM2B3-1</strain>
    </source>
</reference>
<dbReference type="SUPFAM" id="SSF55068">
    <property type="entry name" value="Peptide methionine sulfoxide reductase"/>
    <property type="match status" value="1"/>
</dbReference>
<name>A0ABT7CW23_9BACT</name>
<dbReference type="HAMAP" id="MF_01401">
    <property type="entry name" value="MsrA"/>
    <property type="match status" value="1"/>
</dbReference>
<comment type="function">
    <text evidence="4">Has an important function as a repair enzyme for proteins that have been inactivated by oxidation. Catalyzes the reversible oxidation-reduction of methionine sulfoxide in proteins to methionine.</text>
</comment>
<dbReference type="Gene3D" id="3.30.1060.10">
    <property type="entry name" value="Peptide methionine sulphoxide reductase MsrA"/>
    <property type="match status" value="1"/>
</dbReference>